<reference evidence="1" key="3">
    <citation type="submission" date="2025-09" db="UniProtKB">
        <authorList>
            <consortium name="Ensembl"/>
        </authorList>
    </citation>
    <scope>IDENTIFICATION</scope>
</reference>
<gene>
    <name evidence="1" type="primary">NDUFV2</name>
</gene>
<name>A0AC11C4T8_SHEEP</name>
<protein>
    <submittedName>
        <fullName evidence="1">NADH:ubiquinone oxidoreductase core subunit V2</fullName>
    </submittedName>
</protein>
<organism evidence="1">
    <name type="scientific">Ovis aries</name>
    <name type="common">Sheep</name>
    <dbReference type="NCBI Taxonomy" id="9940"/>
    <lineage>
        <taxon>Eukaryota</taxon>
        <taxon>Metazoa</taxon>
        <taxon>Chordata</taxon>
        <taxon>Craniata</taxon>
        <taxon>Vertebrata</taxon>
        <taxon>Euteleostomi</taxon>
        <taxon>Mammalia</taxon>
        <taxon>Eutheria</taxon>
        <taxon>Laurasiatheria</taxon>
        <taxon>Artiodactyla</taxon>
        <taxon>Ruminantia</taxon>
        <taxon>Pecora</taxon>
        <taxon>Bovidae</taxon>
        <taxon>Caprinae</taxon>
        <taxon>Ovis</taxon>
    </lineage>
</organism>
<evidence type="ECO:0000313" key="1">
    <source>
        <dbReference type="Ensembl" id="ENSOARP00020024787.2"/>
    </source>
</evidence>
<reference evidence="1" key="2">
    <citation type="submission" date="2025-08" db="UniProtKB">
        <authorList>
            <consortium name="Ensembl"/>
        </authorList>
    </citation>
    <scope>IDENTIFICATION</scope>
</reference>
<dbReference type="Ensembl" id="ENSOART00020029984.2">
    <property type="protein sequence ID" value="ENSOARP00020024787.2"/>
    <property type="gene ID" value="ENSOARG00020019449.2"/>
</dbReference>
<proteinExistence type="predicted"/>
<sequence length="318" mass="34589">MWSPSTARRTAFRASAGPAPPRPGSLRPLAPARPRCPGRAGWTRGCARHACRQLGTAPGEARSPAVWPAMFLSVALRARAAGLAAHWGKHIRNLHKTAVQNGAGGALFVHRDTPENNPETPFDFTPENYKRIEAIVKNYPEGHKAAAVLPVLDLAQRQNGWLPISAMNKVAEILQVPPMRVYEVATFYTMYNRKPVGKYHIQVCTTTPCMLRNSDSILEAIQKKLGIKVGETTPDKLFTLIEVECLGACVNAPMVQINDNYYEDLTPKDIEEIIDELKAGKIPKPGPRSGRFSCEPAGGLTSLTEPPKGPGFGVQAGL</sequence>
<accession>A0AC11C4T8</accession>
<reference evidence="1" key="1">
    <citation type="submission" date="2020-11" db="EMBL/GenBank/DDBJ databases">
        <authorList>
            <person name="Davenport K.M."/>
            <person name="Bickhart D.M."/>
            <person name="Smith T.P.L."/>
            <person name="Murdoch B.M."/>
            <person name="Rosen B.D."/>
        </authorList>
    </citation>
    <scope>NUCLEOTIDE SEQUENCE [LARGE SCALE GENOMIC DNA]</scope>
    <source>
        <strain evidence="1">OAR_USU_Benz2616</strain>
    </source>
</reference>